<dbReference type="SMART" id="SM00382">
    <property type="entry name" value="AAA"/>
    <property type="match status" value="1"/>
</dbReference>
<keyword evidence="5" id="KW-1185">Reference proteome</keyword>
<dbReference type="STRING" id="135208.A0A4Y9ZJV2"/>
<evidence type="ECO:0000313" key="4">
    <source>
        <dbReference type="EMBL" id="TFY74724.1"/>
    </source>
</evidence>
<dbReference type="Pfam" id="PF00005">
    <property type="entry name" value="ABC_tran"/>
    <property type="match status" value="1"/>
</dbReference>
<gene>
    <name evidence="4" type="ORF">EWM64_g9288</name>
</gene>
<feature type="domain" description="ABC transporter" evidence="3">
    <location>
        <begin position="8"/>
        <end position="234"/>
    </location>
</feature>
<dbReference type="EMBL" id="SFCI01001913">
    <property type="protein sequence ID" value="TFY74724.1"/>
    <property type="molecule type" value="Genomic_DNA"/>
</dbReference>
<dbReference type="PANTHER" id="PTHR43119:SF1">
    <property type="entry name" value="ABC TRANSPORTER DOMAIN-CONTAINING PROTEIN"/>
    <property type="match status" value="1"/>
</dbReference>
<dbReference type="OrthoDB" id="6593433at2759"/>
<evidence type="ECO:0000256" key="1">
    <source>
        <dbReference type="ARBA" id="ARBA00022741"/>
    </source>
</evidence>
<sequence length="234" mass="25769">MPSCDPLLSVKNLVCSRPEGDPIFSNVSFVVNEGDICVLRARSGAGKTTLLKCLAHLNLYQGTVEYRGKQPKSYGVPIYRTHVQYIPQRPSLLPSTPRDFLETLSEFHARRKQGHVDLQHAVDVASAWGVDEELWDRAWNTLSGGEAQRLALAIGFGLHSAEILLLDEPTSALDLDTSAKVEDTLIEEVKNPDTMLKAIVWITHSEEQALRVGNRFLHLSASGIDEEATPTNGA</sequence>
<keyword evidence="1" id="KW-0547">Nucleotide-binding</keyword>
<name>A0A4Y9ZJV2_9AGAM</name>
<keyword evidence="2" id="KW-0067">ATP-binding</keyword>
<evidence type="ECO:0000259" key="3">
    <source>
        <dbReference type="PROSITE" id="PS50893"/>
    </source>
</evidence>
<dbReference type="InterPro" id="IPR027417">
    <property type="entry name" value="P-loop_NTPase"/>
</dbReference>
<dbReference type="InterPro" id="IPR003593">
    <property type="entry name" value="AAA+_ATPase"/>
</dbReference>
<reference evidence="4 5" key="1">
    <citation type="submission" date="2019-02" db="EMBL/GenBank/DDBJ databases">
        <title>Genome sequencing of the rare red list fungi Hericium alpestre (H. flagellum).</title>
        <authorList>
            <person name="Buettner E."/>
            <person name="Kellner H."/>
        </authorList>
    </citation>
    <scope>NUCLEOTIDE SEQUENCE [LARGE SCALE GENOMIC DNA]</scope>
    <source>
        <strain evidence="4 5">DSM 108284</strain>
    </source>
</reference>
<proteinExistence type="predicted"/>
<evidence type="ECO:0000256" key="2">
    <source>
        <dbReference type="ARBA" id="ARBA00022840"/>
    </source>
</evidence>
<comment type="caution">
    <text evidence="4">The sequence shown here is derived from an EMBL/GenBank/DDBJ whole genome shotgun (WGS) entry which is preliminary data.</text>
</comment>
<dbReference type="Gene3D" id="3.40.50.300">
    <property type="entry name" value="P-loop containing nucleotide triphosphate hydrolases"/>
    <property type="match status" value="1"/>
</dbReference>
<organism evidence="4 5">
    <name type="scientific">Hericium alpestre</name>
    <dbReference type="NCBI Taxonomy" id="135208"/>
    <lineage>
        <taxon>Eukaryota</taxon>
        <taxon>Fungi</taxon>
        <taxon>Dikarya</taxon>
        <taxon>Basidiomycota</taxon>
        <taxon>Agaricomycotina</taxon>
        <taxon>Agaricomycetes</taxon>
        <taxon>Russulales</taxon>
        <taxon>Hericiaceae</taxon>
        <taxon>Hericium</taxon>
    </lineage>
</organism>
<dbReference type="InterPro" id="IPR003439">
    <property type="entry name" value="ABC_transporter-like_ATP-bd"/>
</dbReference>
<dbReference type="InterPro" id="IPR017871">
    <property type="entry name" value="ABC_transporter-like_CS"/>
</dbReference>
<dbReference type="SUPFAM" id="SSF52540">
    <property type="entry name" value="P-loop containing nucleoside triphosphate hydrolases"/>
    <property type="match status" value="1"/>
</dbReference>
<evidence type="ECO:0000313" key="5">
    <source>
        <dbReference type="Proteomes" id="UP000298061"/>
    </source>
</evidence>
<dbReference type="PANTHER" id="PTHR43119">
    <property type="entry name" value="ABC TRANSPORT PROTEIN ATP-BINDING COMPONENT-RELATED"/>
    <property type="match status" value="1"/>
</dbReference>
<accession>A0A4Y9ZJV2</accession>
<protein>
    <recommendedName>
        <fullName evidence="3">ABC transporter domain-containing protein</fullName>
    </recommendedName>
</protein>
<dbReference type="GO" id="GO:0005524">
    <property type="term" value="F:ATP binding"/>
    <property type="evidence" value="ECO:0007669"/>
    <property type="project" value="UniProtKB-KW"/>
</dbReference>
<dbReference type="GO" id="GO:0016887">
    <property type="term" value="F:ATP hydrolysis activity"/>
    <property type="evidence" value="ECO:0007669"/>
    <property type="project" value="InterPro"/>
</dbReference>
<dbReference type="PROSITE" id="PS50893">
    <property type="entry name" value="ABC_TRANSPORTER_2"/>
    <property type="match status" value="1"/>
</dbReference>
<dbReference type="Proteomes" id="UP000298061">
    <property type="component" value="Unassembled WGS sequence"/>
</dbReference>
<dbReference type="PROSITE" id="PS00211">
    <property type="entry name" value="ABC_TRANSPORTER_1"/>
    <property type="match status" value="1"/>
</dbReference>
<dbReference type="AlphaFoldDB" id="A0A4Y9ZJV2"/>